<reference evidence="1" key="1">
    <citation type="submission" date="2014-09" db="EMBL/GenBank/DDBJ databases">
        <authorList>
            <person name="Magalhaes I.L.F."/>
            <person name="Oliveira U."/>
            <person name="Santos F.R."/>
            <person name="Vidigal T.H.D.A."/>
            <person name="Brescovit A.D."/>
            <person name="Santos A.J."/>
        </authorList>
    </citation>
    <scope>NUCLEOTIDE SEQUENCE</scope>
    <source>
        <tissue evidence="1">Shoot tissue taken approximately 20 cm above the soil surface</tissue>
    </source>
</reference>
<dbReference type="EMBL" id="GBRH01184189">
    <property type="protein sequence ID" value="JAE13707.1"/>
    <property type="molecule type" value="Transcribed_RNA"/>
</dbReference>
<sequence>MGTAKRAVTLGHFEHPNVKQVAVSPHNVGIMYQDPGCNLQEICW</sequence>
<reference evidence="1" key="2">
    <citation type="journal article" date="2015" name="Data Brief">
        <title>Shoot transcriptome of the giant reed, Arundo donax.</title>
        <authorList>
            <person name="Barrero R.A."/>
            <person name="Guerrero F.D."/>
            <person name="Moolhuijzen P."/>
            <person name="Goolsby J.A."/>
            <person name="Tidwell J."/>
            <person name="Bellgard S.E."/>
            <person name="Bellgard M.I."/>
        </authorList>
    </citation>
    <scope>NUCLEOTIDE SEQUENCE</scope>
    <source>
        <tissue evidence="1">Shoot tissue taken approximately 20 cm above the soil surface</tissue>
    </source>
</reference>
<accession>A0A0A9FN52</accession>
<dbReference type="AlphaFoldDB" id="A0A0A9FN52"/>
<proteinExistence type="predicted"/>
<protein>
    <submittedName>
        <fullName evidence="1">GSVIVT00036860001</fullName>
    </submittedName>
</protein>
<organism evidence="1">
    <name type="scientific">Arundo donax</name>
    <name type="common">Giant reed</name>
    <name type="synonym">Donax arundinaceus</name>
    <dbReference type="NCBI Taxonomy" id="35708"/>
    <lineage>
        <taxon>Eukaryota</taxon>
        <taxon>Viridiplantae</taxon>
        <taxon>Streptophyta</taxon>
        <taxon>Embryophyta</taxon>
        <taxon>Tracheophyta</taxon>
        <taxon>Spermatophyta</taxon>
        <taxon>Magnoliopsida</taxon>
        <taxon>Liliopsida</taxon>
        <taxon>Poales</taxon>
        <taxon>Poaceae</taxon>
        <taxon>PACMAD clade</taxon>
        <taxon>Arundinoideae</taxon>
        <taxon>Arundineae</taxon>
        <taxon>Arundo</taxon>
    </lineage>
</organism>
<name>A0A0A9FN52_ARUDO</name>
<evidence type="ECO:0000313" key="1">
    <source>
        <dbReference type="EMBL" id="JAE13707.1"/>
    </source>
</evidence>